<keyword evidence="5" id="KW-0560">Oxidoreductase</keyword>
<dbReference type="SUPFAM" id="SSF51905">
    <property type="entry name" value="FAD/NAD(P)-binding domain"/>
    <property type="match status" value="1"/>
</dbReference>
<dbReference type="PANTHER" id="PTHR23023">
    <property type="entry name" value="DIMETHYLANILINE MONOOXYGENASE"/>
    <property type="match status" value="1"/>
</dbReference>
<gene>
    <name evidence="6" type="ORF">F53441_3374</name>
</gene>
<evidence type="ECO:0000256" key="4">
    <source>
        <dbReference type="ARBA" id="ARBA00022857"/>
    </source>
</evidence>
<keyword evidence="7" id="KW-1185">Reference proteome</keyword>
<keyword evidence="4" id="KW-0521">NADP</keyword>
<dbReference type="GO" id="GO:0050660">
    <property type="term" value="F:flavin adenine dinucleotide binding"/>
    <property type="evidence" value="ECO:0007669"/>
    <property type="project" value="InterPro"/>
</dbReference>
<name>A0A8H4KRQ5_9HYPO</name>
<comment type="caution">
    <text evidence="6">The sequence shown here is derived from an EMBL/GenBank/DDBJ whole genome shotgun (WGS) entry which is preliminary data.</text>
</comment>
<dbReference type="GO" id="GO:0004499">
    <property type="term" value="F:N,N-dimethylaniline monooxygenase activity"/>
    <property type="evidence" value="ECO:0007669"/>
    <property type="project" value="InterPro"/>
</dbReference>
<evidence type="ECO:0000256" key="5">
    <source>
        <dbReference type="ARBA" id="ARBA00023002"/>
    </source>
</evidence>
<dbReference type="PROSITE" id="PS51257">
    <property type="entry name" value="PROKAR_LIPOPROTEIN"/>
    <property type="match status" value="1"/>
</dbReference>
<dbReference type="InterPro" id="IPR036188">
    <property type="entry name" value="FAD/NAD-bd_sf"/>
</dbReference>
<keyword evidence="6" id="KW-0503">Monooxygenase</keyword>
<comment type="similarity">
    <text evidence="1">Belongs to the FMO family.</text>
</comment>
<evidence type="ECO:0000256" key="3">
    <source>
        <dbReference type="ARBA" id="ARBA00022827"/>
    </source>
</evidence>
<evidence type="ECO:0000256" key="1">
    <source>
        <dbReference type="ARBA" id="ARBA00009183"/>
    </source>
</evidence>
<dbReference type="OrthoDB" id="10254665at2759"/>
<reference evidence="6" key="1">
    <citation type="submission" date="2020-01" db="EMBL/GenBank/DDBJ databases">
        <title>Identification and distribution of gene clusters putatively required for synthesis of sphingolipid metabolism inhibitors in phylogenetically diverse species of the filamentous fungus Fusarium.</title>
        <authorList>
            <person name="Kim H.-S."/>
            <person name="Busman M."/>
            <person name="Brown D.W."/>
            <person name="Divon H."/>
            <person name="Uhlig S."/>
            <person name="Proctor R.H."/>
        </authorList>
    </citation>
    <scope>NUCLEOTIDE SEQUENCE</scope>
    <source>
        <strain evidence="6">NRRL 53441</strain>
    </source>
</reference>
<protein>
    <submittedName>
        <fullName evidence="6">Dimethylaniline monooxygenase N-oxide-forming 2</fullName>
    </submittedName>
</protein>
<dbReference type="Gene3D" id="3.50.50.60">
    <property type="entry name" value="FAD/NAD(P)-binding domain"/>
    <property type="match status" value="2"/>
</dbReference>
<accession>A0A8H4KRQ5</accession>
<dbReference type="InterPro" id="IPR050346">
    <property type="entry name" value="FMO-like"/>
</dbReference>
<dbReference type="GO" id="GO:0050661">
    <property type="term" value="F:NADP binding"/>
    <property type="evidence" value="ECO:0007669"/>
    <property type="project" value="InterPro"/>
</dbReference>
<keyword evidence="3" id="KW-0274">FAD</keyword>
<dbReference type="EMBL" id="JAADJG010000137">
    <property type="protein sequence ID" value="KAF4454048.1"/>
    <property type="molecule type" value="Genomic_DNA"/>
</dbReference>
<dbReference type="InterPro" id="IPR020946">
    <property type="entry name" value="Flavin_mOase-like"/>
</dbReference>
<keyword evidence="2" id="KW-0285">Flavoprotein</keyword>
<evidence type="ECO:0000256" key="2">
    <source>
        <dbReference type="ARBA" id="ARBA00022630"/>
    </source>
</evidence>
<evidence type="ECO:0000313" key="7">
    <source>
        <dbReference type="Proteomes" id="UP000605986"/>
    </source>
</evidence>
<dbReference type="AlphaFoldDB" id="A0A8H4KRQ5"/>
<proteinExistence type="inferred from homology"/>
<evidence type="ECO:0000313" key="6">
    <source>
        <dbReference type="EMBL" id="KAF4454048.1"/>
    </source>
</evidence>
<dbReference type="Pfam" id="PF00743">
    <property type="entry name" value="FMO-like"/>
    <property type="match status" value="1"/>
</dbReference>
<dbReference type="Proteomes" id="UP000605986">
    <property type="component" value="Unassembled WGS sequence"/>
</dbReference>
<dbReference type="InterPro" id="IPR000960">
    <property type="entry name" value="Flavin_mOase"/>
</dbReference>
<dbReference type="PRINTS" id="PR00370">
    <property type="entry name" value="FMOXYGENASE"/>
</dbReference>
<organism evidence="6 7">
    <name type="scientific">Fusarium austroafricanum</name>
    <dbReference type="NCBI Taxonomy" id="2364996"/>
    <lineage>
        <taxon>Eukaryota</taxon>
        <taxon>Fungi</taxon>
        <taxon>Dikarya</taxon>
        <taxon>Ascomycota</taxon>
        <taxon>Pezizomycotina</taxon>
        <taxon>Sordariomycetes</taxon>
        <taxon>Hypocreomycetidae</taxon>
        <taxon>Hypocreales</taxon>
        <taxon>Nectriaceae</taxon>
        <taxon>Fusarium</taxon>
        <taxon>Fusarium concolor species complex</taxon>
    </lineage>
</organism>
<sequence>MRVAVIGGGPSGLVTLKYLIHASVSISCEPVEAILFEYQTQVGGTFAARSYEDAELVSSKQLTTFSDFRHSEHGDFLRTEHFKSRKQFGTDKTVMVVGSGETGADIAYLAATSPTKRVLLCHSDGVHFAPKRNPGPVLFPILGRKSDPKEPGIPIDVSRANMFDTTYVHPLLRNSMALWHYYHWYIKSILWLSSGTTAGMDQWIGRISPERHHPSKSNISPRPYFHRSVDHSPSRRLWLYALRSAIVQIPIADTNGRQVDLTPWPKEIGRDGTVHFFNNQQPEFGRLKGERVKPDIVILRTGYKQDFPFLEPSRTSTTRPYAMASQANVRGIWRREEPTVGFIGFVRPSLGAIPPLAEMQAQLWILNILAPEKIRHPLRAADEEHYRLKLPPDSRIGYGVDHESYVYKLALDMNSAIGFWDVLAIAHKKGIRDRWRLLVVWAFGAHFNTNFRLLGPWKWSGAADMLISEEFWQTITRRPLLFGKSACVVESESNSR</sequence>